<dbReference type="Proteomes" id="UP000033908">
    <property type="component" value="Unassembled WGS sequence"/>
</dbReference>
<dbReference type="InterPro" id="IPR027363">
    <property type="entry name" value="M1Pi_N"/>
</dbReference>
<dbReference type="Pfam" id="PF02788">
    <property type="entry name" value="RuBisCO_large_N"/>
    <property type="match status" value="1"/>
</dbReference>
<dbReference type="InterPro" id="IPR020878">
    <property type="entry name" value="RuBisCo_large_chain_AS"/>
</dbReference>
<dbReference type="EMBL" id="LCAJ01000004">
    <property type="protein sequence ID" value="KKR88408.1"/>
    <property type="molecule type" value="Genomic_DNA"/>
</dbReference>
<evidence type="ECO:0000313" key="7">
    <source>
        <dbReference type="EMBL" id="KKR88408.1"/>
    </source>
</evidence>
<comment type="similarity">
    <text evidence="4">Belongs to the eIF-2B alpha/beta/delta subunits family.</text>
</comment>
<evidence type="ECO:0000259" key="5">
    <source>
        <dbReference type="Pfam" id="PF00016"/>
    </source>
</evidence>
<name>A0A0G0UHU4_9BACT</name>
<dbReference type="SFLD" id="SFLDS00014">
    <property type="entry name" value="RuBisCO"/>
    <property type="match status" value="1"/>
</dbReference>
<dbReference type="Gene3D" id="3.40.50.10470">
    <property type="entry name" value="Translation initiation factor eif-2b, domain 2"/>
    <property type="match status" value="1"/>
</dbReference>
<dbReference type="PATRIC" id="fig|1618440.3.peg.200"/>
<dbReference type="SUPFAM" id="SSF54966">
    <property type="entry name" value="RuBisCO, large subunit, small (N-terminal) domain"/>
    <property type="match status" value="1"/>
</dbReference>
<keyword evidence="3" id="KW-0460">Magnesium</keyword>
<dbReference type="SFLD" id="SFLDG00301">
    <property type="entry name" value="RuBisCO-like_proteins"/>
    <property type="match status" value="1"/>
</dbReference>
<dbReference type="GO" id="GO:0000287">
    <property type="term" value="F:magnesium ion binding"/>
    <property type="evidence" value="ECO:0007669"/>
    <property type="project" value="InterPro"/>
</dbReference>
<gene>
    <name evidence="7" type="ORF">UU37_C0004G0026</name>
</gene>
<comment type="cofactor">
    <cofactor evidence="1">
        <name>Mg(2+)</name>
        <dbReference type="ChEBI" id="CHEBI:18420"/>
    </cofactor>
</comment>
<dbReference type="InterPro" id="IPR036422">
    <property type="entry name" value="RuBisCO_lsu_N_sf"/>
</dbReference>
<evidence type="ECO:0000259" key="6">
    <source>
        <dbReference type="Pfam" id="PF02788"/>
    </source>
</evidence>
<evidence type="ECO:0000256" key="1">
    <source>
        <dbReference type="ARBA" id="ARBA00001946"/>
    </source>
</evidence>
<proteinExistence type="inferred from homology"/>
<comment type="caution">
    <text evidence="7">The sequence shown here is derived from an EMBL/GenBank/DDBJ whole genome shotgun (WGS) entry which is preliminary data.</text>
</comment>
<dbReference type="InterPro" id="IPR042529">
    <property type="entry name" value="IF_2B-like_C"/>
</dbReference>
<sequence length="709" mass="78965">MAVSSLSAIRDRNNDTPYNTVGELCEDLDKLKNSRSTEPLTRNCLDFLSSQIETEDKLKNINSLVEVILTKLGDVNYEITRTGVSLVSKISETKQGEKIIILTHCHSSSVVKILKEVHRMGIKMEVYLTETRPVFQGRITATELTEAHIQSTLITDSEASYVISHEDRINIDIIILGADAITLSGDAVNKVGSYGISLSGKREHIPVFIASTLLKSSPVEIRIEQRNEKEVWADKPKKLKILNPAFDKVPGEFISRFITEFGLLKPDEIEKTTRKNYPWIIKSASCRTKCKIKETLKKETPYLTYLHLREKVNKRNHLIGKFKLTTEENLNFKEIAGGIAAESSVGTWTKVTTQFSKVWERLHARVLEADKKTGLLTIAYPLDLFEGGNIPQLIASVAGNIYGLKEVKYLRLLDLEMPEIYVKSFPGPGVGLVGIRKITQVENGPLVGSIIKPKEGLDFRQHSDVAMEVYAGGLNFVKDDENLTSQIFNPFDNRVRMITKKGKNKFNDWKNRIYAFNISADTSTMRKRAEFVKSYEGNCIMVDILTVGFSALQYIRNKNYGLVIHGHRAMHAALTRSPDEGLTMLVIAKLARLAGIDSLHTGTVVGKMEGGKDEVVEINDFLRSEWYGMKKVLPVASGGLYPNLIPSLINVLGKDILMNFGGGIHGHPGGSKAGAIAVVQGVEAVQNHMTLEKYGETHPELKTAIEHFA</sequence>
<dbReference type="Gene3D" id="3.20.20.110">
    <property type="entry name" value="Ribulose bisphosphate carboxylase, large subunit, C-terminal domain"/>
    <property type="match status" value="1"/>
</dbReference>
<dbReference type="AlphaFoldDB" id="A0A0G0UHU4"/>
<feature type="domain" description="Ribulose bisphosphate carboxylase large subunit C-terminal" evidence="5">
    <location>
        <begin position="435"/>
        <end position="708"/>
    </location>
</feature>
<protein>
    <submittedName>
        <fullName evidence="7">Ribulose bisphosphate carboxylase, type III</fullName>
    </submittedName>
</protein>
<accession>A0A0G0UHU4</accession>
<dbReference type="InterPro" id="IPR000685">
    <property type="entry name" value="RuBisCO_lsu_C"/>
</dbReference>
<dbReference type="InterPro" id="IPR000649">
    <property type="entry name" value="IF-2B-related"/>
</dbReference>
<dbReference type="GO" id="GO:0015977">
    <property type="term" value="P:carbon fixation"/>
    <property type="evidence" value="ECO:0007669"/>
    <property type="project" value="InterPro"/>
</dbReference>
<dbReference type="Pfam" id="PF01008">
    <property type="entry name" value="IF-2B"/>
    <property type="match status" value="1"/>
</dbReference>
<reference evidence="7 8" key="1">
    <citation type="journal article" date="2015" name="Nature">
        <title>rRNA introns, odd ribosomes, and small enigmatic genomes across a large radiation of phyla.</title>
        <authorList>
            <person name="Brown C.T."/>
            <person name="Hug L.A."/>
            <person name="Thomas B.C."/>
            <person name="Sharon I."/>
            <person name="Castelle C.J."/>
            <person name="Singh A."/>
            <person name="Wilkins M.J."/>
            <person name="Williams K.H."/>
            <person name="Banfield J.F."/>
        </authorList>
    </citation>
    <scope>NUCLEOTIDE SEQUENCE [LARGE SCALE GENOMIC DNA]</scope>
</reference>
<evidence type="ECO:0000256" key="4">
    <source>
        <dbReference type="RuleBase" id="RU003814"/>
    </source>
</evidence>
<evidence type="ECO:0000256" key="3">
    <source>
        <dbReference type="ARBA" id="ARBA00022842"/>
    </source>
</evidence>
<feature type="domain" description="Ribulose bisphosphate carboxylase large subunit ferrodoxin-like N-terminal" evidence="6">
    <location>
        <begin position="313"/>
        <end position="420"/>
    </location>
</feature>
<dbReference type="SUPFAM" id="SSF100950">
    <property type="entry name" value="NagB/RpiA/CoA transferase-like"/>
    <property type="match status" value="1"/>
</dbReference>
<organism evidence="7 8">
    <name type="scientific">Candidatus Gottesmanbacteria bacterium GW2011_GWA2_41_12</name>
    <dbReference type="NCBI Taxonomy" id="1618440"/>
    <lineage>
        <taxon>Bacteria</taxon>
        <taxon>Candidatus Gottesmaniibacteriota</taxon>
    </lineage>
</organism>
<dbReference type="InterPro" id="IPR037171">
    <property type="entry name" value="NagB/RpiA_transferase-like"/>
</dbReference>
<dbReference type="PANTHER" id="PTHR42704">
    <property type="entry name" value="RIBULOSE BISPHOSPHATE CARBOXYLASE"/>
    <property type="match status" value="1"/>
</dbReference>
<dbReference type="Pfam" id="PF00016">
    <property type="entry name" value="RuBisCO_large"/>
    <property type="match status" value="1"/>
</dbReference>
<dbReference type="SUPFAM" id="SSF51649">
    <property type="entry name" value="RuBisCo, C-terminal domain"/>
    <property type="match status" value="1"/>
</dbReference>
<dbReference type="InterPro" id="IPR036376">
    <property type="entry name" value="RuBisCO_lsu_C_sf"/>
</dbReference>
<dbReference type="Gene3D" id="1.20.120.420">
    <property type="entry name" value="translation initiation factor eif-2b, domain 1"/>
    <property type="match status" value="1"/>
</dbReference>
<dbReference type="InterPro" id="IPR017443">
    <property type="entry name" value="RuBisCO_lsu_fd_N"/>
</dbReference>
<dbReference type="PANTHER" id="PTHR42704:SF17">
    <property type="entry name" value="RIBULOSE BISPHOSPHATE CARBOXYLASE LARGE CHAIN"/>
    <property type="match status" value="1"/>
</dbReference>
<dbReference type="GO" id="GO:0016984">
    <property type="term" value="F:ribulose-bisphosphate carboxylase activity"/>
    <property type="evidence" value="ECO:0007669"/>
    <property type="project" value="InterPro"/>
</dbReference>
<dbReference type="Gene3D" id="3.30.70.150">
    <property type="entry name" value="RuBisCO large subunit, N-terminal domain"/>
    <property type="match status" value="1"/>
</dbReference>
<dbReference type="InterPro" id="IPR033966">
    <property type="entry name" value="RuBisCO"/>
</dbReference>
<evidence type="ECO:0000256" key="2">
    <source>
        <dbReference type="ARBA" id="ARBA00022723"/>
    </source>
</evidence>
<evidence type="ECO:0000313" key="8">
    <source>
        <dbReference type="Proteomes" id="UP000033908"/>
    </source>
</evidence>
<keyword evidence="2" id="KW-0479">Metal-binding</keyword>
<dbReference type="PROSITE" id="PS00157">
    <property type="entry name" value="RUBISCO_LARGE"/>
    <property type="match status" value="1"/>
</dbReference>